<gene>
    <name evidence="1" type="ORF">LCGC14_3115200</name>
</gene>
<organism evidence="1">
    <name type="scientific">marine sediment metagenome</name>
    <dbReference type="NCBI Taxonomy" id="412755"/>
    <lineage>
        <taxon>unclassified sequences</taxon>
        <taxon>metagenomes</taxon>
        <taxon>ecological metagenomes</taxon>
    </lineage>
</organism>
<protein>
    <submittedName>
        <fullName evidence="1">Uncharacterized protein</fullName>
    </submittedName>
</protein>
<sequence length="110" mass="12923">MDTAITDRIYGLTLDIEMGQVLYFAGEYTRARVYGHETWKSLDDFDFHQIMTEGNISFMQFRTSVVYTPNDKDEGDEWKEDDGNPDATERLVIYTVNTKRLMSMRVVYEN</sequence>
<accession>A0A0F8YBC4</accession>
<dbReference type="EMBL" id="LAZR01067518">
    <property type="protein sequence ID" value="KKK51414.1"/>
    <property type="molecule type" value="Genomic_DNA"/>
</dbReference>
<evidence type="ECO:0000313" key="1">
    <source>
        <dbReference type="EMBL" id="KKK51414.1"/>
    </source>
</evidence>
<comment type="caution">
    <text evidence="1">The sequence shown here is derived from an EMBL/GenBank/DDBJ whole genome shotgun (WGS) entry which is preliminary data.</text>
</comment>
<reference evidence="1" key="1">
    <citation type="journal article" date="2015" name="Nature">
        <title>Complex archaea that bridge the gap between prokaryotes and eukaryotes.</title>
        <authorList>
            <person name="Spang A."/>
            <person name="Saw J.H."/>
            <person name="Jorgensen S.L."/>
            <person name="Zaremba-Niedzwiedzka K."/>
            <person name="Martijn J."/>
            <person name="Lind A.E."/>
            <person name="van Eijk R."/>
            <person name="Schleper C."/>
            <person name="Guy L."/>
            <person name="Ettema T.J."/>
        </authorList>
    </citation>
    <scope>NUCLEOTIDE SEQUENCE</scope>
</reference>
<proteinExistence type="predicted"/>
<name>A0A0F8YBC4_9ZZZZ</name>
<dbReference type="AlphaFoldDB" id="A0A0F8YBC4"/>